<sequence length="456" mass="51633">MDNATVSLNPPCVMLNIVRKEQDTIPFCFISEEMFYDKYKGHTQTMCGLCLNLHGASQMSSECMVVGTFHVNSTSQRNQFMIGDLMFDVSKVVLLDEEVIARLSSSTAVVNALIGEVTIKKELCYLTLLPFIIPKRHQDNMVQVQAVGVQTPIHILQINKQEYYMDDTSNFFIPFGKYVLYAFDTLGNNSVKFNTKGWDFTTRLPAESTFVIESNDTQCEYRPSNVIYNKETFDGTLSWAIYAYSLEKDLYFQLHPDASGIKFKAVSTVTVINIRYLSTLIFSKHFSEITATFIHDGKYHFQYSQLGMGAVKSNTTEKQFLCSPLDVISSETIDSATGNHILKLKASMDHRCRNFGNFIMFVFAASEGAEVTITDLTFVRRQSQKRENECSSKQFLCQNHECNYMFNSCTIECGYCRAGFTCSESGSCLVDDNNNIRDFNLGVELTLLVVFLIALL</sequence>
<dbReference type="KEGG" id="eiv:EIN_226210"/>
<proteinExistence type="predicted"/>
<name>A0A0A1U8F0_ENTIV</name>
<accession>A0A0A1U8F0</accession>
<keyword evidence="2" id="KW-1185">Reference proteome</keyword>
<evidence type="ECO:0000313" key="1">
    <source>
        <dbReference type="EMBL" id="ELP88258.1"/>
    </source>
</evidence>
<dbReference type="Proteomes" id="UP000014680">
    <property type="component" value="Unassembled WGS sequence"/>
</dbReference>
<organism evidence="1 2">
    <name type="scientific">Entamoeba invadens IP1</name>
    <dbReference type="NCBI Taxonomy" id="370355"/>
    <lineage>
        <taxon>Eukaryota</taxon>
        <taxon>Amoebozoa</taxon>
        <taxon>Evosea</taxon>
        <taxon>Archamoebae</taxon>
        <taxon>Mastigamoebida</taxon>
        <taxon>Entamoebidae</taxon>
        <taxon>Entamoeba</taxon>
    </lineage>
</organism>
<evidence type="ECO:0000313" key="2">
    <source>
        <dbReference type="Proteomes" id="UP000014680"/>
    </source>
</evidence>
<protein>
    <submittedName>
        <fullName evidence="1">Uncharacterized protein</fullName>
    </submittedName>
</protein>
<dbReference type="RefSeq" id="XP_004255029.1">
    <property type="nucleotide sequence ID" value="XM_004254981.1"/>
</dbReference>
<dbReference type="AlphaFoldDB" id="A0A0A1U8F0"/>
<dbReference type="VEuPathDB" id="AmoebaDB:EIN_226210"/>
<gene>
    <name evidence="1" type="ORF">EIN_226210</name>
</gene>
<reference evidence="1 2" key="1">
    <citation type="submission" date="2012-10" db="EMBL/GenBank/DDBJ databases">
        <authorList>
            <person name="Zafar N."/>
            <person name="Inman J."/>
            <person name="Hall N."/>
            <person name="Lorenzi H."/>
            <person name="Caler E."/>
        </authorList>
    </citation>
    <scope>NUCLEOTIDE SEQUENCE [LARGE SCALE GENOMIC DNA]</scope>
    <source>
        <strain evidence="1 2">IP1</strain>
    </source>
</reference>
<dbReference type="GeneID" id="14887170"/>
<dbReference type="EMBL" id="KB206756">
    <property type="protein sequence ID" value="ELP88258.1"/>
    <property type="molecule type" value="Genomic_DNA"/>
</dbReference>